<dbReference type="GO" id="GO:0004359">
    <property type="term" value="F:glutaminase activity"/>
    <property type="evidence" value="ECO:0007669"/>
    <property type="project" value="InterPro"/>
</dbReference>
<evidence type="ECO:0000256" key="4">
    <source>
        <dbReference type="ARBA" id="ARBA00022840"/>
    </source>
</evidence>
<dbReference type="UniPathway" id="UPA00253"/>
<dbReference type="OrthoDB" id="9803818at2"/>
<comment type="similarity">
    <text evidence="6">Belongs to the NAD synthetase family.</text>
</comment>
<name>W8GJK8_9MOLU</name>
<dbReference type="Proteomes" id="UP000019450">
    <property type="component" value="Chromosome"/>
</dbReference>
<feature type="domain" description="NAD/GMP synthase" evidence="8">
    <location>
        <begin position="7"/>
        <end position="230"/>
    </location>
</feature>
<comment type="pathway">
    <text evidence="1">Cofactor biosynthesis; NAD(+) biosynthesis.</text>
</comment>
<gene>
    <name evidence="9" type="primary">nadE</name>
    <name evidence="9" type="ORF">X271_00296</name>
</gene>
<dbReference type="PATRIC" id="fig|1427984.3.peg.283"/>
<dbReference type="KEGG" id="hcr:X271_00296"/>
<dbReference type="GO" id="GO:0008795">
    <property type="term" value="F:NAD+ synthase activity"/>
    <property type="evidence" value="ECO:0007669"/>
    <property type="project" value="UniProtKB-EC"/>
</dbReference>
<keyword evidence="10" id="KW-1185">Reference proteome</keyword>
<keyword evidence="4 6" id="KW-0067">ATP-binding</keyword>
<keyword evidence="5 6" id="KW-0520">NAD</keyword>
<dbReference type="PANTHER" id="PTHR23090">
    <property type="entry name" value="NH 3 /GLUTAMINE-DEPENDENT NAD + SYNTHETASE"/>
    <property type="match status" value="1"/>
</dbReference>
<sequence>MITKNKIESIIFWLRKEVKKAQANGLCVAISGGIDSAVAASLAKLAFPDNSTGLFIDIDSSEESFTNFNKIIKQIKIKKEIVNLNKSFNQFIDDLNFIKKAEKEVKGNIKSRLRMNTIYAYAKINNYLVVGTSNYSEIYLGYFTKWGDGVADIFPLANFKKSEIYKIAKLLELDEKLINQKPSADLWYGQTDENELGFKYSDLEKYWEDKKSVSSEIKNKIEIYNKISNHKRNILLNSYKN</sequence>
<dbReference type="RefSeq" id="WP_025208699.1">
    <property type="nucleotide sequence ID" value="NZ_CP006932.1"/>
</dbReference>
<reference evidence="9 10" key="1">
    <citation type="journal article" date="2014" name="Genome Biol. Evol.">
        <title>Phylogenomics of "Candidatus Hepatoplasma crinochetorum," a Lineage of Mollicutes Associated with Noninsect Arthropods.</title>
        <authorList>
            <person name="Leclercq S."/>
            <person name="Dittmer J."/>
            <person name="Bouchon D."/>
            <person name="Cordaux R."/>
        </authorList>
    </citation>
    <scope>NUCLEOTIDE SEQUENCE [LARGE SCALE GENOMIC DNA]</scope>
    <source>
        <strain evidence="9 10">Av</strain>
    </source>
</reference>
<dbReference type="InterPro" id="IPR014729">
    <property type="entry name" value="Rossmann-like_a/b/a_fold"/>
</dbReference>
<evidence type="ECO:0000313" key="10">
    <source>
        <dbReference type="Proteomes" id="UP000019450"/>
    </source>
</evidence>
<evidence type="ECO:0000256" key="2">
    <source>
        <dbReference type="ARBA" id="ARBA00022598"/>
    </source>
</evidence>
<evidence type="ECO:0000259" key="8">
    <source>
        <dbReference type="Pfam" id="PF02540"/>
    </source>
</evidence>
<evidence type="ECO:0000313" key="9">
    <source>
        <dbReference type="EMBL" id="AHK22402.1"/>
    </source>
</evidence>
<dbReference type="InterPro" id="IPR022310">
    <property type="entry name" value="NAD/GMP_synthase"/>
</dbReference>
<evidence type="ECO:0000256" key="3">
    <source>
        <dbReference type="ARBA" id="ARBA00022741"/>
    </source>
</evidence>
<dbReference type="SUPFAM" id="SSF52402">
    <property type="entry name" value="Adenine nucleotide alpha hydrolases-like"/>
    <property type="match status" value="1"/>
</dbReference>
<dbReference type="Pfam" id="PF02540">
    <property type="entry name" value="NAD_synthase"/>
    <property type="match status" value="1"/>
</dbReference>
<dbReference type="NCBIfam" id="TIGR00552">
    <property type="entry name" value="nadE"/>
    <property type="match status" value="1"/>
</dbReference>
<dbReference type="EC" id="6.3.1.5" evidence="7"/>
<comment type="catalytic activity">
    <reaction evidence="7">
        <text>deamido-NAD(+) + NH4(+) + ATP = AMP + diphosphate + NAD(+) + H(+)</text>
        <dbReference type="Rhea" id="RHEA:21188"/>
        <dbReference type="ChEBI" id="CHEBI:15378"/>
        <dbReference type="ChEBI" id="CHEBI:28938"/>
        <dbReference type="ChEBI" id="CHEBI:30616"/>
        <dbReference type="ChEBI" id="CHEBI:33019"/>
        <dbReference type="ChEBI" id="CHEBI:57540"/>
        <dbReference type="ChEBI" id="CHEBI:58437"/>
        <dbReference type="ChEBI" id="CHEBI:456215"/>
        <dbReference type="EC" id="6.3.1.5"/>
    </reaction>
</comment>
<dbReference type="eggNOG" id="COG0171">
    <property type="taxonomic scope" value="Bacteria"/>
</dbReference>
<dbReference type="PANTHER" id="PTHR23090:SF9">
    <property type="entry name" value="GLUTAMINE-DEPENDENT NAD(+) SYNTHETASE"/>
    <property type="match status" value="1"/>
</dbReference>
<dbReference type="GO" id="GO:0003952">
    <property type="term" value="F:NAD+ synthase (glutamine-hydrolyzing) activity"/>
    <property type="evidence" value="ECO:0007669"/>
    <property type="project" value="InterPro"/>
</dbReference>
<organism evidence="9 10">
    <name type="scientific">Candidatus Hepatoplasma crinochetorum Av</name>
    <dbReference type="NCBI Taxonomy" id="1427984"/>
    <lineage>
        <taxon>Bacteria</taxon>
        <taxon>Bacillati</taxon>
        <taxon>Mycoplasmatota</taxon>
        <taxon>Mollicutes</taxon>
        <taxon>Candidatus Hepatoplasmataceae</taxon>
        <taxon>Candidatus Hepatoplasma</taxon>
    </lineage>
</organism>
<protein>
    <recommendedName>
        <fullName evidence="7">NH(3)-dependent NAD(+) synthetase</fullName>
        <ecNumber evidence="7">6.3.1.5</ecNumber>
    </recommendedName>
</protein>
<dbReference type="AlphaFoldDB" id="W8GJK8"/>
<evidence type="ECO:0000256" key="7">
    <source>
        <dbReference type="RuleBase" id="RU003812"/>
    </source>
</evidence>
<dbReference type="STRING" id="1427984.X271_00296"/>
<dbReference type="EMBL" id="CP006932">
    <property type="protein sequence ID" value="AHK22402.1"/>
    <property type="molecule type" value="Genomic_DNA"/>
</dbReference>
<dbReference type="InterPro" id="IPR003694">
    <property type="entry name" value="NAD_synthase"/>
</dbReference>
<dbReference type="HOGENOM" id="CLU_059327_1_1_14"/>
<proteinExistence type="inferred from homology"/>
<keyword evidence="3 6" id="KW-0547">Nucleotide-binding</keyword>
<evidence type="ECO:0000256" key="1">
    <source>
        <dbReference type="ARBA" id="ARBA00004790"/>
    </source>
</evidence>
<evidence type="ECO:0000256" key="6">
    <source>
        <dbReference type="RuleBase" id="RU003811"/>
    </source>
</evidence>
<dbReference type="CDD" id="cd00553">
    <property type="entry name" value="NAD_synthase"/>
    <property type="match status" value="1"/>
</dbReference>
<evidence type="ECO:0000256" key="5">
    <source>
        <dbReference type="ARBA" id="ARBA00023027"/>
    </source>
</evidence>
<dbReference type="GO" id="GO:0005524">
    <property type="term" value="F:ATP binding"/>
    <property type="evidence" value="ECO:0007669"/>
    <property type="project" value="UniProtKB-KW"/>
</dbReference>
<accession>W8GJK8</accession>
<keyword evidence="2 6" id="KW-0436">Ligase</keyword>
<dbReference type="GO" id="GO:0009435">
    <property type="term" value="P:NAD+ biosynthetic process"/>
    <property type="evidence" value="ECO:0007669"/>
    <property type="project" value="UniProtKB-UniPathway"/>
</dbReference>
<dbReference type="Gene3D" id="3.40.50.620">
    <property type="entry name" value="HUPs"/>
    <property type="match status" value="1"/>
</dbReference>
<dbReference type="GO" id="GO:0005737">
    <property type="term" value="C:cytoplasm"/>
    <property type="evidence" value="ECO:0007669"/>
    <property type="project" value="InterPro"/>
</dbReference>